<name>K6Z791_9ALTE</name>
<dbReference type="OrthoDB" id="219241at2"/>
<comment type="caution">
    <text evidence="1">The sequence shown here is derived from an EMBL/GenBank/DDBJ whole genome shotgun (WGS) entry which is preliminary data.</text>
</comment>
<dbReference type="STRING" id="493475.GARC_2329"/>
<gene>
    <name evidence="1" type="ORF">GARC_2329</name>
</gene>
<organism evidence="1 2">
    <name type="scientific">Paraglaciecola arctica BSs20135</name>
    <dbReference type="NCBI Taxonomy" id="493475"/>
    <lineage>
        <taxon>Bacteria</taxon>
        <taxon>Pseudomonadati</taxon>
        <taxon>Pseudomonadota</taxon>
        <taxon>Gammaproteobacteria</taxon>
        <taxon>Alteromonadales</taxon>
        <taxon>Alteromonadaceae</taxon>
        <taxon>Paraglaciecola</taxon>
    </lineage>
</organism>
<reference evidence="1 2" key="1">
    <citation type="journal article" date="2017" name="Antonie Van Leeuwenhoek">
        <title>Rhizobium rhizosphaerae sp. nov., a novel species isolated from rice rhizosphere.</title>
        <authorList>
            <person name="Zhao J.J."/>
            <person name="Zhang J."/>
            <person name="Zhang R.J."/>
            <person name="Zhang C.W."/>
            <person name="Yin H.Q."/>
            <person name="Zhang X.X."/>
        </authorList>
    </citation>
    <scope>NUCLEOTIDE SEQUENCE [LARGE SCALE GENOMIC DNA]</scope>
    <source>
        <strain evidence="1 2">BSs20135</strain>
    </source>
</reference>
<evidence type="ECO:0000313" key="2">
    <source>
        <dbReference type="Proteomes" id="UP000006327"/>
    </source>
</evidence>
<keyword evidence="2" id="KW-1185">Reference proteome</keyword>
<dbReference type="eggNOG" id="ENOG502Z7VC">
    <property type="taxonomic scope" value="Bacteria"/>
</dbReference>
<dbReference type="EMBL" id="BAEO01000029">
    <property type="protein sequence ID" value="GAC19295.1"/>
    <property type="molecule type" value="Genomic_DNA"/>
</dbReference>
<protein>
    <recommendedName>
        <fullName evidence="3">Cellobiose phosphorylase</fullName>
    </recommendedName>
</protein>
<dbReference type="RefSeq" id="WP_007619979.1">
    <property type="nucleotide sequence ID" value="NZ_BAEO01000029.1"/>
</dbReference>
<proteinExistence type="predicted"/>
<accession>K6Z791</accession>
<evidence type="ECO:0008006" key="3">
    <source>
        <dbReference type="Google" id="ProtNLM"/>
    </source>
</evidence>
<dbReference type="AlphaFoldDB" id="K6Z791"/>
<evidence type="ECO:0000313" key="1">
    <source>
        <dbReference type="EMBL" id="GAC19295.1"/>
    </source>
</evidence>
<sequence>MNGSAPPNSEVNGKFIDMDGERFYVIYNAEIMPAFFISLVSDSDHWLFIASNGGLTAGRVSPEISLFPYVPVDRIYESNSHTGSKTLLKVNKGNKTYSWEPYNKDFNHQYSISQNLYKNTLGDKICFEEVNHDLQLAFRYSWKTSDKYGFCRQCELVNLAAEPISVQMVDGIQNILPAGTPRLTQGNSSNLIDAYKWNELEQSTGLAMFTLYSGITDRAQPSESLKANTVFSLGFDCPQILLSNTQLDKFRRGETLQDEPHKRGIRGAYFLNVEFNLAAGQLQSWQIVANLEQSQSQVCEVIQQLENPKKMASDIDHSIAHGSDELAKIMAGTDGFQVTNEENVTVHHYANTLFNSLRGGVFDDDYRICAADFIATLKTFNLPLFEKHQLALAKLPEKLEFSQFTHFTQALNDRQIDRLVAEYLPVTFGRRHGDPSRPWNQFEIKLKDGEGNRLLSYQGNWRDIFQNWEALCFSYPEFIESVIAKFVNASTIDGYNPYRITKGGLDWEVEEPEDPWSFIGYWGDHQIIYLLKMLELSEQFHPQKLTDLLHQPIFCYANVPYRIKSFEAMLANAKSTVDYDQQSANKIALKVQSVGADGKLIWDKNGDVYQVNLLEKLLVPLLCKLGNLVVEGGIWLNTQRPEWNDANNALVGHGVSVVTLNYLRRYVHFLQNLLAKQHKTVELSAEVALWVQDTAFVLCELVPKLSHTQVTDELRFEVLEGLGQAACKYRTSVYQKESFSHKVMTKLQSIQSLLADALTVIDHSINKNLKEDGLFHSYNLLALSDNKAAIKNLYPMLEGQVAALCSTAVSPAKAADVLDALYASDIFRPDQNTFMLYPDKNQVGFLAKNIVPTEQIKQIPVLMGMLKHNDHSIVTQDVKGNYRFNANLKNSSDLLAQLKRQMPQYAELSQHTNIQIENLYEQVFNHQAFTGRSGAMFGFEGLGSVYWHMVSKLLLAVQEHFFQALDEDAAPELIKRLGDLYYRVRQGIGFNKKPEEYGAFPCDPYSHTPKHAGAQQPGMTGQVKEEILTRFGELGIKVEQGEVRFVPRLLRKQEFTQSTQIFRYLDLSDQWQEIALPVNSIAFTWCQVPVVYELTEGDSMLTMTLAEGEQLRRKFNSLDQTLSNELFTRSGKIKSIRVLINSSYLFD</sequence>
<dbReference type="Proteomes" id="UP000006327">
    <property type="component" value="Unassembled WGS sequence"/>
</dbReference>